<dbReference type="Proteomes" id="UP001583172">
    <property type="component" value="Unassembled WGS sequence"/>
</dbReference>
<evidence type="ECO:0000256" key="2">
    <source>
        <dbReference type="SAM" id="Coils"/>
    </source>
</evidence>
<feature type="compositionally biased region" description="Polar residues" evidence="3">
    <location>
        <begin position="424"/>
        <end position="462"/>
    </location>
</feature>
<evidence type="ECO:0000313" key="4">
    <source>
        <dbReference type="EMBL" id="KAL1835398.1"/>
    </source>
</evidence>
<feature type="region of interest" description="Disordered" evidence="3">
    <location>
        <begin position="904"/>
        <end position="940"/>
    </location>
</feature>
<proteinExistence type="predicted"/>
<feature type="compositionally biased region" description="Acidic residues" evidence="3">
    <location>
        <begin position="924"/>
        <end position="936"/>
    </location>
</feature>
<feature type="compositionally biased region" description="Pro residues" evidence="3">
    <location>
        <begin position="179"/>
        <end position="221"/>
    </location>
</feature>
<feature type="region of interest" description="Disordered" evidence="3">
    <location>
        <begin position="415"/>
        <end position="529"/>
    </location>
</feature>
<feature type="region of interest" description="Disordered" evidence="3">
    <location>
        <begin position="282"/>
        <end position="333"/>
    </location>
</feature>
<protein>
    <recommendedName>
        <fullName evidence="6">F-box domain-containing protein</fullName>
    </recommendedName>
</protein>
<evidence type="ECO:0000313" key="5">
    <source>
        <dbReference type="Proteomes" id="UP001583172"/>
    </source>
</evidence>
<reference evidence="4 5" key="1">
    <citation type="journal article" date="2024" name="Commun. Biol.">
        <title>Comparative genomic analysis of thermophilic fungi reveals convergent evolutionary adaptations and gene losses.</title>
        <authorList>
            <person name="Steindorff A.S."/>
            <person name="Aguilar-Pontes M.V."/>
            <person name="Robinson A.J."/>
            <person name="Andreopoulos B."/>
            <person name="LaButti K."/>
            <person name="Kuo A."/>
            <person name="Mondo S."/>
            <person name="Riley R."/>
            <person name="Otillar R."/>
            <person name="Haridas S."/>
            <person name="Lipzen A."/>
            <person name="Grimwood J."/>
            <person name="Schmutz J."/>
            <person name="Clum A."/>
            <person name="Reid I.D."/>
            <person name="Moisan M.C."/>
            <person name="Butler G."/>
            <person name="Nguyen T.T.M."/>
            <person name="Dewar K."/>
            <person name="Conant G."/>
            <person name="Drula E."/>
            <person name="Henrissat B."/>
            <person name="Hansel C."/>
            <person name="Singer S."/>
            <person name="Hutchinson M.I."/>
            <person name="de Vries R.P."/>
            <person name="Natvig D.O."/>
            <person name="Powell A.J."/>
            <person name="Tsang A."/>
            <person name="Grigoriev I.V."/>
        </authorList>
    </citation>
    <scope>NUCLEOTIDE SEQUENCE [LARGE SCALE GENOMIC DNA]</scope>
    <source>
        <strain evidence="4 5">CBS 620.91</strain>
    </source>
</reference>
<feature type="compositionally biased region" description="Polar residues" evidence="3">
    <location>
        <begin position="500"/>
        <end position="529"/>
    </location>
</feature>
<keyword evidence="1" id="KW-0945">Host-virus interaction</keyword>
<evidence type="ECO:0000256" key="3">
    <source>
        <dbReference type="SAM" id="MobiDB-lite"/>
    </source>
</evidence>
<keyword evidence="5" id="KW-1185">Reference proteome</keyword>
<dbReference type="PANTHER" id="PTHR13037">
    <property type="entry name" value="FORMIN"/>
    <property type="match status" value="1"/>
</dbReference>
<evidence type="ECO:0008006" key="6">
    <source>
        <dbReference type="Google" id="ProtNLM"/>
    </source>
</evidence>
<feature type="coiled-coil region" evidence="2">
    <location>
        <begin position="541"/>
        <end position="597"/>
    </location>
</feature>
<sequence>MRHCSHRDLVCVALVSRHFRALAAEQLYRVFKIVFPDEDNLQFDTPVDSLASRFDTFVTSDFDYAQYLRILHFDTLHMGDKAAMAYRPYLANLSCGKFMNTLLLMTLRKARALETFRWNIRVELSRPVYRELHSIRSLTHLHLRLHAGPSQYETPPPLPYTPPSSTPPPAPAHAAPISSLPPPPPPPQPMFGLMPPPPPPPGFYVPASAAPPPPPPPPPKLPRPRTARRTPPGNEPPTLSGFTKLRTLAILDIDTLDLVDEIAGCVRNSASTLSKLKLSFSGKLASSARRPQMDPEPEDSDQDDDMIPLPPPNHVQAEESGPARAFRAQEERKTQESVLARILGIESTPAEKLQPTTAAVEKKKSKVKSEQELINLMKAVAPKFMAELNGTTDFTPSQDVLDMIGVAAKKYVEEAKARREKTQDSGTVPNDSSDPTSSQAVAWSSSAPAEGLFSNSNSNGVSLSKGKKKDHHGSANPDDIDIEEPEEQLSIDPGDPPCSDATQSESETPSETVTRARSPASSFSQKEASYNSLVAMSKALEERNRKELAELEAQVRTIAEELERRRSSTSPEDIENLAHAESLLMKVTRRVQELQRDWRTNQAKSKKAQTPPTHATHVGHMRDYVRETRGIPLQSLSIYLIPAKASVLSRALDLRMLRRLTLLNVGIQAPIWALLHKENREAPLPLRKISTDNVSLVFLNFVSQLREVEELFLLERENKSKPESFAPRTRATMDQIRRLALKKHMPHLRRLIIKNLADTTWDMNEKAVLLLCRQGRKLEELTCSMSIRAMLRALHVVHLRNDDTCVWVMRETKRFLIDNVSHYPHLRLEWIAIDEDDRADRLIRVSGWKSKDGSQSHKGKEKDDGSQSSGGSDQKGKGKLNSLLGNVSSAEDVDVSALIASELGSSTAGGGNGGSSSGSGAAADETDSDDEGDDDGGFLGQKIETVEGISFCDIEGVRIFKKEVVAGRL</sequence>
<accession>A0ABR3V298</accession>
<feature type="region of interest" description="Disordered" evidence="3">
    <location>
        <begin position="148"/>
        <end position="241"/>
    </location>
</feature>
<dbReference type="PANTHER" id="PTHR13037:SF24">
    <property type="entry name" value="POLYCOMB PROTEIN PCL-RELATED"/>
    <property type="match status" value="1"/>
</dbReference>
<feature type="compositionally biased region" description="Acidic residues" evidence="3">
    <location>
        <begin position="478"/>
        <end position="489"/>
    </location>
</feature>
<dbReference type="EMBL" id="JAZGSY010000689">
    <property type="protein sequence ID" value="KAL1835398.1"/>
    <property type="molecule type" value="Genomic_DNA"/>
</dbReference>
<organism evidence="4 5">
    <name type="scientific">Humicola insolens</name>
    <name type="common">Soft-rot fungus</name>
    <dbReference type="NCBI Taxonomy" id="85995"/>
    <lineage>
        <taxon>Eukaryota</taxon>
        <taxon>Fungi</taxon>
        <taxon>Dikarya</taxon>
        <taxon>Ascomycota</taxon>
        <taxon>Pezizomycotina</taxon>
        <taxon>Sordariomycetes</taxon>
        <taxon>Sordariomycetidae</taxon>
        <taxon>Sordariales</taxon>
        <taxon>Chaetomiaceae</taxon>
        <taxon>Mycothermus</taxon>
    </lineage>
</organism>
<feature type="region of interest" description="Disordered" evidence="3">
    <location>
        <begin position="849"/>
        <end position="881"/>
    </location>
</feature>
<feature type="compositionally biased region" description="Pro residues" evidence="3">
    <location>
        <begin position="154"/>
        <end position="171"/>
    </location>
</feature>
<feature type="compositionally biased region" description="Basic and acidic residues" evidence="3">
    <location>
        <begin position="849"/>
        <end position="865"/>
    </location>
</feature>
<gene>
    <name evidence="4" type="ORF">VTJ49DRAFT_6814</name>
</gene>
<evidence type="ECO:0000256" key="1">
    <source>
        <dbReference type="ARBA" id="ARBA00022581"/>
    </source>
</evidence>
<name>A0ABR3V298_HUMIN</name>
<keyword evidence="2" id="KW-0175">Coiled coil</keyword>
<comment type="caution">
    <text evidence="4">The sequence shown here is derived from an EMBL/GenBank/DDBJ whole genome shotgun (WGS) entry which is preliminary data.</text>
</comment>
<feature type="compositionally biased region" description="Gly residues" evidence="3">
    <location>
        <begin position="907"/>
        <end position="917"/>
    </location>
</feature>
<feature type="compositionally biased region" description="Acidic residues" evidence="3">
    <location>
        <begin position="295"/>
        <end position="306"/>
    </location>
</feature>